<protein>
    <recommendedName>
        <fullName evidence="3">Putative 2-succinyl-6-hydroxy-2,4-cyclohexadiene-1-carboxylate synthase</fullName>
        <shortName evidence="3">SHCHC synthase</shortName>
        <ecNumber evidence="3">4.2.99.20</ecNumber>
    </recommendedName>
</protein>
<comment type="subunit">
    <text evidence="3">Monomer.</text>
</comment>
<accession>A0ABR7VSK1</accession>
<dbReference type="PANTHER" id="PTHR42916:SF1">
    <property type="entry name" value="PROTEIN PHYLLO, CHLOROPLASTIC"/>
    <property type="match status" value="1"/>
</dbReference>
<reference evidence="5 6" key="1">
    <citation type="submission" date="2020-09" db="EMBL/GenBank/DDBJ databases">
        <title>Draft Genome Sequences of Oil-Oxidizing Bacteria Halomonas titanicae, Marinobacter lutaoensis, and Virgibacillus halodenitrificans Isolated from Highly Saline Environments.</title>
        <authorList>
            <person name="Grouzdev D.S."/>
            <person name="Sokolova D.S."/>
            <person name="Semenova E.M."/>
            <person name="Borzenkov I.A."/>
            <person name="Bidzhieva S.K."/>
            <person name="Poltaraus A.B."/>
            <person name="Nazina T.N."/>
        </authorList>
    </citation>
    <scope>NUCLEOTIDE SEQUENCE [LARGE SCALE GENOMIC DNA]</scope>
    <source>
        <strain evidence="5 6">VKM B-3472D</strain>
    </source>
</reference>
<dbReference type="HAMAP" id="MF_01660">
    <property type="entry name" value="MenH"/>
    <property type="match status" value="1"/>
</dbReference>
<dbReference type="Pfam" id="PF00561">
    <property type="entry name" value="Abhydrolase_1"/>
    <property type="match status" value="1"/>
</dbReference>
<organism evidence="5 6">
    <name type="scientific">Virgibacillus halodenitrificans</name>
    <name type="common">Bacillus halodenitrificans</name>
    <dbReference type="NCBI Taxonomy" id="1482"/>
    <lineage>
        <taxon>Bacteria</taxon>
        <taxon>Bacillati</taxon>
        <taxon>Bacillota</taxon>
        <taxon>Bacilli</taxon>
        <taxon>Bacillales</taxon>
        <taxon>Bacillaceae</taxon>
        <taxon>Virgibacillus</taxon>
    </lineage>
</organism>
<comment type="pathway">
    <text evidence="3">Quinol/quinone metabolism; 1,4-dihydroxy-2-naphthoate biosynthesis; 1,4-dihydroxy-2-naphthoate from chorismate: step 3/7.</text>
</comment>
<evidence type="ECO:0000256" key="2">
    <source>
        <dbReference type="ARBA" id="ARBA00023239"/>
    </source>
</evidence>
<dbReference type="Proteomes" id="UP000621631">
    <property type="component" value="Unassembled WGS sequence"/>
</dbReference>
<feature type="domain" description="AB hydrolase-1" evidence="4">
    <location>
        <begin position="20"/>
        <end position="252"/>
    </location>
</feature>
<comment type="catalytic activity">
    <reaction evidence="3">
        <text>5-enolpyruvoyl-6-hydroxy-2-succinyl-cyclohex-3-ene-1-carboxylate = (1R,6R)-6-hydroxy-2-succinyl-cyclohexa-2,4-diene-1-carboxylate + pyruvate</text>
        <dbReference type="Rhea" id="RHEA:25597"/>
        <dbReference type="ChEBI" id="CHEBI:15361"/>
        <dbReference type="ChEBI" id="CHEBI:58689"/>
        <dbReference type="ChEBI" id="CHEBI:58818"/>
        <dbReference type="EC" id="4.2.99.20"/>
    </reaction>
</comment>
<sequence length="271" mass="31097">MYYTIKKDKYWYEKHGESGPHVVLLHGFTGSSKTWEPFITAWQDQFQFITIDLPGHGNTKVSNVKTMKECCDDIKTLINYLRINQFHLIGYSMGGRTALSFVMYYRELVQSLVLESASPGLSTTVERKERIKKDEILAAKLVNEGIESFVDFWENIPLFNSQKELPSNIKSAIREERIAQSPNGLARSLRGMGTGKQPSWWEELTNLDLPTLLLAGELDTKFVQLNKKMAEPLPHAHFQMVRKTGHALHVEQPEIFGKIVTEFILDKHDQK</sequence>
<dbReference type="RefSeq" id="WP_189778464.1">
    <property type="nucleotide sequence ID" value="NZ_JACWEZ010000006.1"/>
</dbReference>
<dbReference type="GO" id="GO:0070205">
    <property type="term" value="F:2-succinyl-6-hydroxy-2,4-cyclohexadiene-1-carboxylate synthase activity"/>
    <property type="evidence" value="ECO:0007669"/>
    <property type="project" value="UniProtKB-EC"/>
</dbReference>
<dbReference type="EMBL" id="JACWEZ010000006">
    <property type="protein sequence ID" value="MBD1223429.1"/>
    <property type="molecule type" value="Genomic_DNA"/>
</dbReference>
<dbReference type="EC" id="4.2.99.20" evidence="3"/>
<dbReference type="NCBIfam" id="TIGR03695">
    <property type="entry name" value="menH_SHCHC"/>
    <property type="match status" value="1"/>
</dbReference>
<evidence type="ECO:0000313" key="5">
    <source>
        <dbReference type="EMBL" id="MBD1223429.1"/>
    </source>
</evidence>
<comment type="pathway">
    <text evidence="3">Quinol/quinone metabolism; menaquinone biosynthesis.</text>
</comment>
<evidence type="ECO:0000259" key="4">
    <source>
        <dbReference type="Pfam" id="PF00561"/>
    </source>
</evidence>
<dbReference type="PRINTS" id="PR00111">
    <property type="entry name" value="ABHYDROLASE"/>
</dbReference>
<dbReference type="SUPFAM" id="SSF53474">
    <property type="entry name" value="alpha/beta-Hydrolases"/>
    <property type="match status" value="1"/>
</dbReference>
<name>A0ABR7VSK1_VIRHA</name>
<comment type="similarity">
    <text evidence="3">Belongs to the AB hydrolase superfamily. MenH family.</text>
</comment>
<comment type="function">
    <text evidence="3">Catalyzes a proton abstraction reaction that results in 2,5-elimination of pyruvate from 2-succinyl-5-enolpyruvyl-6-hydroxy-3-cyclohexene-1-carboxylate (SEPHCHC) and the formation of 2-succinyl-6-hydroxy-2,4-cyclohexadiene-1-carboxylate (SHCHC).</text>
</comment>
<evidence type="ECO:0000256" key="3">
    <source>
        <dbReference type="HAMAP-Rule" id="MF_01660"/>
    </source>
</evidence>
<keyword evidence="1 3" id="KW-0474">Menaquinone biosynthesis</keyword>
<dbReference type="InterPro" id="IPR029058">
    <property type="entry name" value="AB_hydrolase_fold"/>
</dbReference>
<keyword evidence="6" id="KW-1185">Reference proteome</keyword>
<dbReference type="PANTHER" id="PTHR42916">
    <property type="entry name" value="2-SUCCINYL-5-ENOLPYRUVYL-6-HYDROXY-3-CYCLOHEXENE-1-CARBOXYLATE SYNTHASE"/>
    <property type="match status" value="1"/>
</dbReference>
<comment type="caution">
    <text evidence="5">The sequence shown here is derived from an EMBL/GenBank/DDBJ whole genome shotgun (WGS) entry which is preliminary data.</text>
</comment>
<keyword evidence="2 3" id="KW-0456">Lyase</keyword>
<dbReference type="InterPro" id="IPR022485">
    <property type="entry name" value="SHCHC_synthase_MenH"/>
</dbReference>
<evidence type="ECO:0000313" key="6">
    <source>
        <dbReference type="Proteomes" id="UP000621631"/>
    </source>
</evidence>
<dbReference type="Gene3D" id="3.40.50.1820">
    <property type="entry name" value="alpha/beta hydrolase"/>
    <property type="match status" value="1"/>
</dbReference>
<evidence type="ECO:0000256" key="1">
    <source>
        <dbReference type="ARBA" id="ARBA00022428"/>
    </source>
</evidence>
<proteinExistence type="inferred from homology"/>
<dbReference type="InterPro" id="IPR000073">
    <property type="entry name" value="AB_hydrolase_1"/>
</dbReference>
<gene>
    <name evidence="3 5" type="primary">menH</name>
    <name evidence="5" type="ORF">IC602_12555</name>
</gene>